<dbReference type="AlphaFoldDB" id="A0AA38FUS1"/>
<accession>A0AA38FUS1</accession>
<gene>
    <name evidence="1" type="ORF">KI387_037735</name>
</gene>
<name>A0AA38FUS1_TAXCH</name>
<feature type="non-terminal residue" evidence="1">
    <location>
        <position position="55"/>
    </location>
</feature>
<sequence>NMASGHVPFARRPPIPLARQVQTQRRTSGNNIRILAESAGTVHSATTEFPGLSLG</sequence>
<keyword evidence="2" id="KW-1185">Reference proteome</keyword>
<evidence type="ECO:0000313" key="2">
    <source>
        <dbReference type="Proteomes" id="UP000824469"/>
    </source>
</evidence>
<dbReference type="EMBL" id="JAHRHJ020000007">
    <property type="protein sequence ID" value="KAH9309824.1"/>
    <property type="molecule type" value="Genomic_DNA"/>
</dbReference>
<feature type="non-terminal residue" evidence="1">
    <location>
        <position position="1"/>
    </location>
</feature>
<protein>
    <submittedName>
        <fullName evidence="1">Uncharacterized protein</fullName>
    </submittedName>
</protein>
<comment type="caution">
    <text evidence="1">The sequence shown here is derived from an EMBL/GenBank/DDBJ whole genome shotgun (WGS) entry which is preliminary data.</text>
</comment>
<proteinExistence type="predicted"/>
<reference evidence="1 2" key="1">
    <citation type="journal article" date="2021" name="Nat. Plants">
        <title>The Taxus genome provides insights into paclitaxel biosynthesis.</title>
        <authorList>
            <person name="Xiong X."/>
            <person name="Gou J."/>
            <person name="Liao Q."/>
            <person name="Li Y."/>
            <person name="Zhou Q."/>
            <person name="Bi G."/>
            <person name="Li C."/>
            <person name="Du R."/>
            <person name="Wang X."/>
            <person name="Sun T."/>
            <person name="Guo L."/>
            <person name="Liang H."/>
            <person name="Lu P."/>
            <person name="Wu Y."/>
            <person name="Zhang Z."/>
            <person name="Ro D.K."/>
            <person name="Shang Y."/>
            <person name="Huang S."/>
            <person name="Yan J."/>
        </authorList>
    </citation>
    <scope>NUCLEOTIDE SEQUENCE [LARGE SCALE GENOMIC DNA]</scope>
    <source>
        <strain evidence="1">Ta-2019</strain>
    </source>
</reference>
<evidence type="ECO:0000313" key="1">
    <source>
        <dbReference type="EMBL" id="KAH9309824.1"/>
    </source>
</evidence>
<organism evidence="1 2">
    <name type="scientific">Taxus chinensis</name>
    <name type="common">Chinese yew</name>
    <name type="synonym">Taxus wallichiana var. chinensis</name>
    <dbReference type="NCBI Taxonomy" id="29808"/>
    <lineage>
        <taxon>Eukaryota</taxon>
        <taxon>Viridiplantae</taxon>
        <taxon>Streptophyta</taxon>
        <taxon>Embryophyta</taxon>
        <taxon>Tracheophyta</taxon>
        <taxon>Spermatophyta</taxon>
        <taxon>Pinopsida</taxon>
        <taxon>Pinidae</taxon>
        <taxon>Conifers II</taxon>
        <taxon>Cupressales</taxon>
        <taxon>Taxaceae</taxon>
        <taxon>Taxus</taxon>
    </lineage>
</organism>
<dbReference type="Proteomes" id="UP000824469">
    <property type="component" value="Unassembled WGS sequence"/>
</dbReference>